<keyword evidence="4" id="KW-0472">Membrane</keyword>
<keyword evidence="2" id="KW-0479">Metal-binding</keyword>
<dbReference type="InterPro" id="IPR018506">
    <property type="entry name" value="Cyt_B5_heme-BS"/>
</dbReference>
<dbReference type="GO" id="GO:0006636">
    <property type="term" value="P:unsaturated fatty acid biosynthetic process"/>
    <property type="evidence" value="ECO:0007669"/>
    <property type="project" value="UniProtKB-ARBA"/>
</dbReference>
<dbReference type="InterPro" id="IPR001199">
    <property type="entry name" value="Cyt_B5-like_heme/steroid-bd"/>
</dbReference>
<evidence type="ECO:0000259" key="5">
    <source>
        <dbReference type="PROSITE" id="PS50255"/>
    </source>
</evidence>
<dbReference type="GO" id="GO:0020037">
    <property type="term" value="F:heme binding"/>
    <property type="evidence" value="ECO:0007669"/>
    <property type="project" value="InterPro"/>
</dbReference>
<accession>A0A9J6CGS3</accession>
<dbReference type="SMART" id="SM01117">
    <property type="entry name" value="Cyt-b5"/>
    <property type="match status" value="1"/>
</dbReference>
<dbReference type="PANTHER" id="PTHR19353:SF19">
    <property type="entry name" value="DELTA(5) FATTY ACID DESATURASE C-RELATED"/>
    <property type="match status" value="1"/>
</dbReference>
<feature type="transmembrane region" description="Helical" evidence="4">
    <location>
        <begin position="118"/>
        <end position="138"/>
    </location>
</feature>
<dbReference type="PRINTS" id="PR00363">
    <property type="entry name" value="CYTOCHROMEB5"/>
</dbReference>
<dbReference type="GO" id="GO:0016717">
    <property type="term" value="F:oxidoreductase activity, acting on paired donors, with oxidation of a pair of donors resulting in the reduction of molecular oxygen to two molecules of water"/>
    <property type="evidence" value="ECO:0007669"/>
    <property type="project" value="UniProtKB-ARBA"/>
</dbReference>
<dbReference type="PIRSF" id="PIRSF015921">
    <property type="entry name" value="FA_sphinglp_des"/>
    <property type="match status" value="1"/>
</dbReference>
<feature type="transmembrane region" description="Helical" evidence="4">
    <location>
        <begin position="297"/>
        <end position="320"/>
    </location>
</feature>
<dbReference type="PROSITE" id="PS00191">
    <property type="entry name" value="CYTOCHROME_B5_1"/>
    <property type="match status" value="1"/>
</dbReference>
<dbReference type="InterPro" id="IPR005804">
    <property type="entry name" value="FA_desaturase_dom"/>
</dbReference>
<dbReference type="GO" id="GO:0042759">
    <property type="term" value="P:long-chain fatty acid biosynthetic process"/>
    <property type="evidence" value="ECO:0007669"/>
    <property type="project" value="UniProtKB-ARBA"/>
</dbReference>
<proteinExistence type="predicted"/>
<evidence type="ECO:0000256" key="3">
    <source>
        <dbReference type="ARBA" id="ARBA00023004"/>
    </source>
</evidence>
<keyword evidence="3" id="KW-0408">Iron</keyword>
<dbReference type="Proteomes" id="UP001107558">
    <property type="component" value="Chromosome 1"/>
</dbReference>
<keyword evidence="1" id="KW-0349">Heme</keyword>
<keyword evidence="4" id="KW-0812">Transmembrane</keyword>
<protein>
    <recommendedName>
        <fullName evidence="5">Cytochrome b5 heme-binding domain-containing protein</fullName>
    </recommendedName>
</protein>
<dbReference type="OrthoDB" id="7772743at2759"/>
<evidence type="ECO:0000313" key="7">
    <source>
        <dbReference type="Proteomes" id="UP001107558"/>
    </source>
</evidence>
<name>A0A9J6CGS3_POLVA</name>
<keyword evidence="7" id="KW-1185">Reference proteome</keyword>
<evidence type="ECO:0000256" key="2">
    <source>
        <dbReference type="ARBA" id="ARBA00022723"/>
    </source>
</evidence>
<dbReference type="Gene3D" id="3.10.120.10">
    <property type="entry name" value="Cytochrome b5-like heme/steroid binding domain"/>
    <property type="match status" value="1"/>
</dbReference>
<dbReference type="InterPro" id="IPR012171">
    <property type="entry name" value="Fatty_acid_desaturase"/>
</dbReference>
<dbReference type="PROSITE" id="PS50255">
    <property type="entry name" value="CYTOCHROME_B5_2"/>
    <property type="match status" value="1"/>
</dbReference>
<comment type="caution">
    <text evidence="6">The sequence shown here is derived from an EMBL/GenBank/DDBJ whole genome shotgun (WGS) entry which is preliminary data.</text>
</comment>
<feature type="domain" description="Cytochrome b5 heme-binding" evidence="5">
    <location>
        <begin position="2"/>
        <end position="79"/>
    </location>
</feature>
<keyword evidence="4" id="KW-1133">Transmembrane helix</keyword>
<gene>
    <name evidence="6" type="ORF">PVAND_010461</name>
</gene>
<dbReference type="PANTHER" id="PTHR19353">
    <property type="entry name" value="FATTY ACID DESATURASE 2"/>
    <property type="match status" value="1"/>
</dbReference>
<evidence type="ECO:0000256" key="4">
    <source>
        <dbReference type="SAM" id="Phobius"/>
    </source>
</evidence>
<organism evidence="6 7">
    <name type="scientific">Polypedilum vanderplanki</name>
    <name type="common">Sleeping chironomid midge</name>
    <dbReference type="NCBI Taxonomy" id="319348"/>
    <lineage>
        <taxon>Eukaryota</taxon>
        <taxon>Metazoa</taxon>
        <taxon>Ecdysozoa</taxon>
        <taxon>Arthropoda</taxon>
        <taxon>Hexapoda</taxon>
        <taxon>Insecta</taxon>
        <taxon>Pterygota</taxon>
        <taxon>Neoptera</taxon>
        <taxon>Endopterygota</taxon>
        <taxon>Diptera</taxon>
        <taxon>Nematocera</taxon>
        <taxon>Chironomoidea</taxon>
        <taxon>Chironomidae</taxon>
        <taxon>Chironominae</taxon>
        <taxon>Polypedilum</taxon>
        <taxon>Polypedilum</taxon>
    </lineage>
</organism>
<dbReference type="EMBL" id="JADBJN010000001">
    <property type="protein sequence ID" value="KAG5680987.1"/>
    <property type="molecule type" value="Genomic_DNA"/>
</dbReference>
<dbReference type="GO" id="GO:0046872">
    <property type="term" value="F:metal ion binding"/>
    <property type="evidence" value="ECO:0007669"/>
    <property type="project" value="UniProtKB-KW"/>
</dbReference>
<sequence length="438" mass="50820">MTLKITSKDLRNHCTEKSAWIAIRGKVYDVTSFITRHPGGKDALRFAIGRDATTVFESYHDVEVVSRVLIKQPIVGELIGSEMPEFIEQSDFHKTIADKVRKRLRDEGVDMKNSYKAWLTYSVILLSIILSFYQQYFGWMSNSIILQIPCAIILGFFCAQLGLHILHDTSHFSITHNPLVWKYLGSTHDFINGCSFIKWTYQHTFGHHPYTNIQNADPDIHVKKEQDFCRILDFQNWFNYYKFQHIYGPLLYCLLALKVRVQDIKSLYVLKSHRNIAVNPLTFGQNFQTIGGKIFFFLYRIILPVMMGFTWTRVIGLFLLSDFLTSYWLALPFQANHVVADVALPVKSSKNIDWAKMQILTTVDYAINSILTRYVVGSLNFQTVHHLFPGVLQHHYPLIQDIIYDECKKHDVEYNLKGSLFEAIAAHIQYLKKMGEEE</sequence>
<feature type="transmembrane region" description="Helical" evidence="4">
    <location>
        <begin position="144"/>
        <end position="166"/>
    </location>
</feature>
<evidence type="ECO:0000256" key="1">
    <source>
        <dbReference type="ARBA" id="ARBA00022617"/>
    </source>
</evidence>
<dbReference type="AlphaFoldDB" id="A0A9J6CGS3"/>
<dbReference type="CDD" id="cd03506">
    <property type="entry name" value="Delta6-FADS-like"/>
    <property type="match status" value="1"/>
</dbReference>
<reference evidence="6" key="1">
    <citation type="submission" date="2021-03" db="EMBL/GenBank/DDBJ databases">
        <title>Chromosome level genome of the anhydrobiotic midge Polypedilum vanderplanki.</title>
        <authorList>
            <person name="Yoshida Y."/>
            <person name="Kikawada T."/>
            <person name="Gusev O."/>
        </authorList>
    </citation>
    <scope>NUCLEOTIDE SEQUENCE</scope>
    <source>
        <strain evidence="6">NIAS01</strain>
        <tissue evidence="6">Whole body or cell culture</tissue>
    </source>
</reference>
<dbReference type="GO" id="GO:0016020">
    <property type="term" value="C:membrane"/>
    <property type="evidence" value="ECO:0007669"/>
    <property type="project" value="TreeGrafter"/>
</dbReference>
<dbReference type="Pfam" id="PF00487">
    <property type="entry name" value="FA_desaturase"/>
    <property type="match status" value="1"/>
</dbReference>
<dbReference type="Pfam" id="PF00173">
    <property type="entry name" value="Cyt-b5"/>
    <property type="match status" value="1"/>
</dbReference>
<evidence type="ECO:0000313" key="6">
    <source>
        <dbReference type="EMBL" id="KAG5680987.1"/>
    </source>
</evidence>
<dbReference type="SUPFAM" id="SSF55856">
    <property type="entry name" value="Cytochrome b5-like heme/steroid binding domain"/>
    <property type="match status" value="1"/>
</dbReference>
<dbReference type="InterPro" id="IPR036400">
    <property type="entry name" value="Cyt_B5-like_heme/steroid_sf"/>
</dbReference>